<evidence type="ECO:0000313" key="1">
    <source>
        <dbReference type="EMBL" id="MBK4215102.1"/>
    </source>
</evidence>
<name>A0A934VXL7_9RHOB</name>
<dbReference type="RefSeq" id="WP_200683969.1">
    <property type="nucleotide sequence ID" value="NZ_JAEPRQ010000001.1"/>
</dbReference>
<organism evidence="1 2">
    <name type="scientific">Paracoccus caeni</name>
    <dbReference type="NCBI Taxonomy" id="657651"/>
    <lineage>
        <taxon>Bacteria</taxon>
        <taxon>Pseudomonadati</taxon>
        <taxon>Pseudomonadota</taxon>
        <taxon>Alphaproteobacteria</taxon>
        <taxon>Rhodobacterales</taxon>
        <taxon>Paracoccaceae</taxon>
        <taxon>Paracoccus</taxon>
    </lineage>
</organism>
<keyword evidence="2" id="KW-1185">Reference proteome</keyword>
<accession>A0A934VXL7</accession>
<protein>
    <submittedName>
        <fullName evidence="1">Uncharacterized protein</fullName>
    </submittedName>
</protein>
<proteinExistence type="predicted"/>
<gene>
    <name evidence="1" type="ORF">JJJ17_04095</name>
</gene>
<dbReference type="Proteomes" id="UP000640485">
    <property type="component" value="Unassembled WGS sequence"/>
</dbReference>
<dbReference type="EMBL" id="JAEPRQ010000001">
    <property type="protein sequence ID" value="MBK4215102.1"/>
    <property type="molecule type" value="Genomic_DNA"/>
</dbReference>
<comment type="caution">
    <text evidence="1">The sequence shown here is derived from an EMBL/GenBank/DDBJ whole genome shotgun (WGS) entry which is preliminary data.</text>
</comment>
<reference evidence="1" key="1">
    <citation type="submission" date="2021-01" db="EMBL/GenBank/DDBJ databases">
        <title>Paracoccus amoyensis sp. nov., isolated from the surface seawater along the coast of Xiamen Island, China.</title>
        <authorList>
            <person name="Lyu L."/>
        </authorList>
    </citation>
    <scope>NUCLEOTIDE SEQUENCE</scope>
    <source>
        <strain evidence="1">MJ17</strain>
    </source>
</reference>
<dbReference type="AlphaFoldDB" id="A0A934VXL7"/>
<sequence>MNLNIESSDETDIIVDTVPERATYNDKGKLDEVFTTGSAHLERLSKKNWFLSCERADGSSLAVWFEGMITMTEERPAPDRALAQKDSTR</sequence>
<evidence type="ECO:0000313" key="2">
    <source>
        <dbReference type="Proteomes" id="UP000640485"/>
    </source>
</evidence>